<dbReference type="AlphaFoldDB" id="A0A7M7JWM4"/>
<feature type="region of interest" description="Disordered" evidence="2">
    <location>
        <begin position="516"/>
        <end position="566"/>
    </location>
</feature>
<feature type="compositionally biased region" description="Low complexity" evidence="2">
    <location>
        <begin position="93"/>
        <end position="112"/>
    </location>
</feature>
<proteinExistence type="predicted"/>
<keyword evidence="1" id="KW-0175">Coiled coil</keyword>
<dbReference type="PANTHER" id="PTHR12166:SF8">
    <property type="entry name" value="CALCIUM-DEPENDENT SECRETION ACTIVATOR"/>
    <property type="match status" value="1"/>
</dbReference>
<dbReference type="GO" id="GO:0016079">
    <property type="term" value="P:synaptic vesicle exocytosis"/>
    <property type="evidence" value="ECO:0007669"/>
    <property type="project" value="InterPro"/>
</dbReference>
<feature type="coiled-coil region" evidence="1">
    <location>
        <begin position="317"/>
        <end position="344"/>
    </location>
</feature>
<dbReference type="GO" id="GO:0098793">
    <property type="term" value="C:presynapse"/>
    <property type="evidence" value="ECO:0007669"/>
    <property type="project" value="GOC"/>
</dbReference>
<dbReference type="InParanoid" id="A0A7M7JWM4"/>
<evidence type="ECO:0000256" key="1">
    <source>
        <dbReference type="SAM" id="Coils"/>
    </source>
</evidence>
<feature type="region of interest" description="Disordered" evidence="2">
    <location>
        <begin position="1"/>
        <end position="59"/>
    </location>
</feature>
<feature type="compositionally biased region" description="Acidic residues" evidence="2">
    <location>
        <begin position="1"/>
        <end position="21"/>
    </location>
</feature>
<dbReference type="KEGG" id="vde:111249106"/>
<dbReference type="InterPro" id="IPR033227">
    <property type="entry name" value="CAPS"/>
</dbReference>
<organism evidence="3 4">
    <name type="scientific">Varroa destructor</name>
    <name type="common">Honeybee mite</name>
    <dbReference type="NCBI Taxonomy" id="109461"/>
    <lineage>
        <taxon>Eukaryota</taxon>
        <taxon>Metazoa</taxon>
        <taxon>Ecdysozoa</taxon>
        <taxon>Arthropoda</taxon>
        <taxon>Chelicerata</taxon>
        <taxon>Arachnida</taxon>
        <taxon>Acari</taxon>
        <taxon>Parasitiformes</taxon>
        <taxon>Mesostigmata</taxon>
        <taxon>Gamasina</taxon>
        <taxon>Dermanyssoidea</taxon>
        <taxon>Varroidae</taxon>
        <taxon>Varroa</taxon>
    </lineage>
</organism>
<feature type="region of interest" description="Disordered" evidence="2">
    <location>
        <begin position="91"/>
        <end position="131"/>
    </location>
</feature>
<dbReference type="Proteomes" id="UP000594260">
    <property type="component" value="Unplaced"/>
</dbReference>
<dbReference type="EnsemblMetazoa" id="XM_022802489">
    <property type="protein sequence ID" value="XP_022658224"/>
    <property type="gene ID" value="LOC111249106"/>
</dbReference>
<feature type="compositionally biased region" description="Polar residues" evidence="2">
    <location>
        <begin position="27"/>
        <end position="49"/>
    </location>
</feature>
<feature type="compositionally biased region" description="Low complexity" evidence="2">
    <location>
        <begin position="50"/>
        <end position="59"/>
    </location>
</feature>
<dbReference type="RefSeq" id="XP_022658224.1">
    <property type="nucleotide sequence ID" value="XM_022802489.1"/>
</dbReference>
<accession>A0A7M7JWM4</accession>
<dbReference type="GO" id="GO:1990504">
    <property type="term" value="P:dense core granule exocytosis"/>
    <property type="evidence" value="ECO:0007669"/>
    <property type="project" value="InterPro"/>
</dbReference>
<evidence type="ECO:0000313" key="3">
    <source>
        <dbReference type="EnsemblMetazoa" id="XP_022658224"/>
    </source>
</evidence>
<dbReference type="OrthoDB" id="10063282at2759"/>
<reference evidence="3" key="1">
    <citation type="submission" date="2021-01" db="UniProtKB">
        <authorList>
            <consortium name="EnsemblMetazoa"/>
        </authorList>
    </citation>
    <scope>IDENTIFICATION</scope>
</reference>
<dbReference type="GeneID" id="111249106"/>
<evidence type="ECO:0000256" key="2">
    <source>
        <dbReference type="SAM" id="MobiDB-lite"/>
    </source>
</evidence>
<evidence type="ECO:0000313" key="4">
    <source>
        <dbReference type="Proteomes" id="UP000594260"/>
    </source>
</evidence>
<dbReference type="PANTHER" id="PTHR12166">
    <property type="entry name" value="CALCIUM-DEPENDENT SECRETION ACTIVATOR"/>
    <property type="match status" value="1"/>
</dbReference>
<protein>
    <submittedName>
        <fullName evidence="3">Uncharacterized protein</fullName>
    </submittedName>
</protein>
<sequence>MLEPSSSEDEEGDEGTVEDVSEPPTVRVSSSVTTLEFPSSGITTRSISPAATESVSSVSLAASGLPAIIQQRSNSLRPTSPAPITLLQEQVKAPQNQSSQAHQQGQAAVQPGSQPPSSEETGVDLMPQNEEEERRKRLQLYVFILRCVAYPFNAKQPNDMSRRQMKVTKEQLETLQKRFQAFLKGETTIAADEAFQNAVQSYTEVFLKSDRVAIMVVSRACSQHDFREVFRNNIEKRVRSLPEIDGLSKETVLTSWMTKFDAIFRGDEDSRKAQSRLQQQNLAAEMVLSKEQLYDMFQNILNIKKFEHQLLYNALQLDSADEQAAAIRRELDGKVQKINELEKNRKLLPKFVVKEMELLFIEEMRSSINQLMANLEGLPVTKGSADSKYGLQKLRRYNHSTYIIMLCKEEYLGEPAQNVQRLQRGLRLLFLGFCKLTDHAKQDDFTTFFEQQAAMARSTVQQPRRRLVQAEQLQAVNFYKFTIKIASLKQSDKLTSPTYNDKLQLRDSVPAQQCQNNNLSRPQNHFAVSHPSQGIVRTEGVRRAETGGVKGGATHGSALRGVRSQE</sequence>
<keyword evidence="4" id="KW-1185">Reference proteome</keyword>
<name>A0A7M7JWM4_VARDE</name>